<evidence type="ECO:0008006" key="3">
    <source>
        <dbReference type="Google" id="ProtNLM"/>
    </source>
</evidence>
<accession>A0AAU8ITD3</accession>
<name>A0AAU8ITD3_9ACTN</name>
<organism evidence="2">
    <name type="scientific">Streptomyces tabacisoli</name>
    <dbReference type="NCBI Taxonomy" id="3156398"/>
    <lineage>
        <taxon>Bacteria</taxon>
        <taxon>Bacillati</taxon>
        <taxon>Actinomycetota</taxon>
        <taxon>Actinomycetes</taxon>
        <taxon>Kitasatosporales</taxon>
        <taxon>Streptomycetaceae</taxon>
        <taxon>Streptomyces</taxon>
    </lineage>
</organism>
<dbReference type="KEGG" id="stac:ABII15_16795"/>
<dbReference type="AlphaFoldDB" id="A0AAU8ITD3"/>
<dbReference type="EMBL" id="CP159534">
    <property type="protein sequence ID" value="XCJ71523.1"/>
    <property type="molecule type" value="Genomic_DNA"/>
</dbReference>
<protein>
    <recommendedName>
        <fullName evidence="3">Secreted protein</fullName>
    </recommendedName>
</protein>
<evidence type="ECO:0000313" key="2">
    <source>
        <dbReference type="EMBL" id="XCJ71523.1"/>
    </source>
</evidence>
<feature type="transmembrane region" description="Helical" evidence="1">
    <location>
        <begin position="6"/>
        <end position="27"/>
    </location>
</feature>
<keyword evidence="1" id="KW-0472">Membrane</keyword>
<evidence type="ECO:0000256" key="1">
    <source>
        <dbReference type="SAM" id="Phobius"/>
    </source>
</evidence>
<reference evidence="2" key="1">
    <citation type="submission" date="2024-06" db="EMBL/GenBank/DDBJ databases">
        <title>Streptomyces sp. strain HUAS MG91 genome sequences.</title>
        <authorList>
            <person name="Mo P."/>
        </authorList>
    </citation>
    <scope>NUCLEOTIDE SEQUENCE</scope>
    <source>
        <strain evidence="2">HUAS MG91</strain>
    </source>
</reference>
<dbReference type="RefSeq" id="WP_353943136.1">
    <property type="nucleotide sequence ID" value="NZ_CP159534.1"/>
</dbReference>
<keyword evidence="1" id="KW-0812">Transmembrane</keyword>
<keyword evidence="1" id="KW-1133">Transmembrane helix</keyword>
<sequence>MSGILDQLPTLIGVVVGGLMSYVVGALTERGRWRRQQEIRWDGQLFQAYSEYGHAVKECAARYQRLAAHRGLTSHPAPLEPTEAELEQAAVIEGRRAALVEALSLLTNAETARAVQILNRSIWHLEWLARGQLTGNPSSWAQAFSEYRAARAEFYQHARRSLRIADMGQLREAPWPPPWRPVQDPSDA</sequence>
<gene>
    <name evidence="2" type="ORF">ABII15_16795</name>
</gene>
<proteinExistence type="predicted"/>